<dbReference type="AlphaFoldDB" id="A0A2U2HG62"/>
<evidence type="ECO:0000259" key="2">
    <source>
        <dbReference type="Pfam" id="PF08964"/>
    </source>
</evidence>
<dbReference type="Proteomes" id="UP000241421">
    <property type="component" value="Unassembled WGS sequence"/>
</dbReference>
<dbReference type="InterPro" id="IPR015059">
    <property type="entry name" value="Ca_cell_adhesion_N_dom"/>
</dbReference>
<dbReference type="GO" id="GO:0098609">
    <property type="term" value="P:cell-cell adhesion"/>
    <property type="evidence" value="ECO:0007669"/>
    <property type="project" value="InterPro"/>
</dbReference>
<protein>
    <recommendedName>
        <fullName evidence="2">Calcium-dependent cell adhesion molecule N-terminal domain-containing protein</fullName>
    </recommendedName>
</protein>
<dbReference type="Pfam" id="PF08964">
    <property type="entry name" value="Crystall_3"/>
    <property type="match status" value="1"/>
</dbReference>
<sequence length="221" mass="23629">MDRSGGFAADFHYVRQAARCYWYPFWMPDAAFKSEGIMHTKHISRLTLLAMLAAVPAFGVADGMGAGQASDTTRQPADTTRQPGATSMGGSAAAGQTGAAAGRATVPTAVFMLVPIDVAAKDNSMRSGCWARIHSANNYAGDTLVLTGPLSLADMSGPFGLNWDDRVDSVEMGPKATLTVYDNERFEDLVGQFKPGQKVPDISKKMGFFDEFASVRLTCTK</sequence>
<feature type="domain" description="Calcium-dependent cell adhesion molecule N-terminal" evidence="2">
    <location>
        <begin position="129"/>
        <end position="215"/>
    </location>
</feature>
<keyword evidence="4" id="KW-1185">Reference proteome</keyword>
<comment type="caution">
    <text evidence="3">The sequence shown here is derived from an EMBL/GenBank/DDBJ whole genome shotgun (WGS) entry which is preliminary data.</text>
</comment>
<dbReference type="OrthoDB" id="9156463at2"/>
<evidence type="ECO:0000313" key="3">
    <source>
        <dbReference type="EMBL" id="PWF43928.1"/>
    </source>
</evidence>
<proteinExistence type="predicted"/>
<feature type="compositionally biased region" description="Low complexity" evidence="1">
    <location>
        <begin position="84"/>
        <end position="96"/>
    </location>
</feature>
<organism evidence="3 4">
    <name type="scientific">Massilia glaciei</name>
    <dbReference type="NCBI Taxonomy" id="1524097"/>
    <lineage>
        <taxon>Bacteria</taxon>
        <taxon>Pseudomonadati</taxon>
        <taxon>Pseudomonadota</taxon>
        <taxon>Betaproteobacteria</taxon>
        <taxon>Burkholderiales</taxon>
        <taxon>Oxalobacteraceae</taxon>
        <taxon>Telluria group</taxon>
        <taxon>Massilia</taxon>
    </lineage>
</organism>
<gene>
    <name evidence="3" type="ORF">C7C56_020195</name>
</gene>
<feature type="region of interest" description="Disordered" evidence="1">
    <location>
        <begin position="66"/>
        <end position="96"/>
    </location>
</feature>
<evidence type="ECO:0000313" key="4">
    <source>
        <dbReference type="Proteomes" id="UP000241421"/>
    </source>
</evidence>
<evidence type="ECO:0000256" key="1">
    <source>
        <dbReference type="SAM" id="MobiDB-lite"/>
    </source>
</evidence>
<reference evidence="3 4" key="1">
    <citation type="submission" date="2018-04" db="EMBL/GenBank/DDBJ databases">
        <title>Massilia violaceinigra sp. nov., a novel purple-pigmented bacterium isolated from Tianshan glacier, Xinjiang, China.</title>
        <authorList>
            <person name="Wang H."/>
        </authorList>
    </citation>
    <scope>NUCLEOTIDE SEQUENCE [LARGE SCALE GENOMIC DNA]</scope>
    <source>
        <strain evidence="3 4">B448-2</strain>
    </source>
</reference>
<dbReference type="Gene3D" id="2.60.20.10">
    <property type="entry name" value="Crystallins"/>
    <property type="match status" value="1"/>
</dbReference>
<accession>A0A2U2HG62</accession>
<name>A0A2U2HG62_9BURK</name>
<dbReference type="EMBL" id="PXWF02000274">
    <property type="protein sequence ID" value="PWF43928.1"/>
    <property type="molecule type" value="Genomic_DNA"/>
</dbReference>
<feature type="compositionally biased region" description="Polar residues" evidence="1">
    <location>
        <begin position="69"/>
        <end position="83"/>
    </location>
</feature>
<dbReference type="GO" id="GO:0016020">
    <property type="term" value="C:membrane"/>
    <property type="evidence" value="ECO:0007669"/>
    <property type="project" value="InterPro"/>
</dbReference>